<protein>
    <submittedName>
        <fullName evidence="2">Diphthine--ammonia ligase</fullName>
        <ecNumber evidence="2">6.3.1.14</ecNumber>
    </submittedName>
</protein>
<comment type="caution">
    <text evidence="2">The sequence shown here is derived from an EMBL/GenBank/DDBJ whole genome shotgun (WGS) entry which is preliminary data.</text>
</comment>
<keyword evidence="2" id="KW-0436">Ligase</keyword>
<dbReference type="PANTHER" id="PTHR12196:SF2">
    <property type="entry name" value="DIPHTHINE--AMMONIA LIGASE"/>
    <property type="match status" value="1"/>
</dbReference>
<dbReference type="PIRSF" id="PIRSF039123">
    <property type="entry name" value="Diphthamide_synthase"/>
    <property type="match status" value="1"/>
</dbReference>
<dbReference type="InterPro" id="IPR030662">
    <property type="entry name" value="DPH6/MJ0570"/>
</dbReference>
<organism evidence="2 3">
    <name type="scientific">Methanofollis tationis</name>
    <dbReference type="NCBI Taxonomy" id="81417"/>
    <lineage>
        <taxon>Archaea</taxon>
        <taxon>Methanobacteriati</taxon>
        <taxon>Methanobacteriota</taxon>
        <taxon>Stenosarchaea group</taxon>
        <taxon>Methanomicrobia</taxon>
        <taxon>Methanomicrobiales</taxon>
        <taxon>Methanomicrobiaceae</taxon>
        <taxon>Methanofollis</taxon>
    </lineage>
</organism>
<dbReference type="NCBIfam" id="TIGR03679">
    <property type="entry name" value="arCOG00187"/>
    <property type="match status" value="1"/>
</dbReference>
<name>A0A7K4HMA5_9EURY</name>
<gene>
    <name evidence="2" type="ORF">HWN36_03470</name>
</gene>
<dbReference type="GO" id="GO:0017178">
    <property type="term" value="F:diphthine-ammonia ligase activity"/>
    <property type="evidence" value="ECO:0007669"/>
    <property type="project" value="UniProtKB-EC"/>
</dbReference>
<evidence type="ECO:0000313" key="3">
    <source>
        <dbReference type="Proteomes" id="UP000570823"/>
    </source>
</evidence>
<dbReference type="EMBL" id="JABXWR010000001">
    <property type="protein sequence ID" value="NVO66393.1"/>
    <property type="molecule type" value="Genomic_DNA"/>
</dbReference>
<keyword evidence="3" id="KW-1185">Reference proteome</keyword>
<dbReference type="InterPro" id="IPR002761">
    <property type="entry name" value="Diphthami_syn_dom"/>
</dbReference>
<dbReference type="Gene3D" id="3.40.50.620">
    <property type="entry name" value="HUPs"/>
    <property type="match status" value="1"/>
</dbReference>
<dbReference type="Proteomes" id="UP000570823">
    <property type="component" value="Unassembled WGS sequence"/>
</dbReference>
<dbReference type="OrthoDB" id="372052at2157"/>
<dbReference type="SUPFAM" id="SSF52402">
    <property type="entry name" value="Adenine nucleotide alpha hydrolases-like"/>
    <property type="match status" value="1"/>
</dbReference>
<proteinExistence type="predicted"/>
<dbReference type="Pfam" id="PF01902">
    <property type="entry name" value="Diphthami_syn_2"/>
    <property type="match status" value="1"/>
</dbReference>
<accession>A0A7K4HMA5</accession>
<dbReference type="InterPro" id="IPR022427">
    <property type="entry name" value="MJ0570_ATP-bd"/>
</dbReference>
<evidence type="ECO:0000259" key="1">
    <source>
        <dbReference type="Pfam" id="PF01902"/>
    </source>
</evidence>
<dbReference type="Gene3D" id="3.90.1490.10">
    <property type="entry name" value="putative n-type atp pyrophosphatase, domain 2"/>
    <property type="match status" value="1"/>
</dbReference>
<feature type="domain" description="Diphthamide synthase" evidence="1">
    <location>
        <begin position="1"/>
        <end position="222"/>
    </location>
</feature>
<dbReference type="AlphaFoldDB" id="A0A7K4HMA5"/>
<reference evidence="2 3" key="1">
    <citation type="submission" date="2020-06" db="EMBL/GenBank/DDBJ databases">
        <title>Methanofollis fontis sp. nov., a methanogen isolated from marine sediments near a cold seep at Four-Way Closure Ridge offshore southwestern Taiwan.</title>
        <authorList>
            <person name="Chen S.-C."/>
            <person name="Teng N.-H."/>
            <person name="Lin Y.-S."/>
            <person name="Lai M.-C."/>
            <person name="Chen H.-H."/>
            <person name="Wang C.-C."/>
        </authorList>
    </citation>
    <scope>NUCLEOTIDE SEQUENCE [LARGE SCALE GENOMIC DNA]</scope>
    <source>
        <strain evidence="2 3">DSM 2702</strain>
    </source>
</reference>
<dbReference type="CDD" id="cd01994">
    <property type="entry name" value="AANH_PF0828-like"/>
    <property type="match status" value="1"/>
</dbReference>
<dbReference type="RefSeq" id="WP_176788091.1">
    <property type="nucleotide sequence ID" value="NZ_JABXWR010000001.1"/>
</dbReference>
<dbReference type="GO" id="GO:0017183">
    <property type="term" value="P:protein histidyl modification to diphthamide"/>
    <property type="evidence" value="ECO:0007669"/>
    <property type="project" value="TreeGrafter"/>
</dbReference>
<sequence length="226" mass="25181">MKLGVLCSGGKDSLFACWRAMQKEEVVCLITVVPANPESYMFHTPNVRLAALQAEAAALPLVEVESGGVEEKELDDLRRAIEIARERHGIEGIVTGAILSVYQATRVQRICHDLGLWCFNPLWHADQEAYMQSLIEEGFAVIVAGVYSAPFDERWLGRRIDAAAVAELKAMAAKYRITLTGEGGEIETFVTDAPFFKRLIEVREASSEYRNYNGTYRIEKAVLVPK</sequence>
<dbReference type="NCBIfam" id="TIGR00290">
    <property type="entry name" value="MJ0570_dom"/>
    <property type="match status" value="1"/>
</dbReference>
<dbReference type="EC" id="6.3.1.14" evidence="2"/>
<dbReference type="PANTHER" id="PTHR12196">
    <property type="entry name" value="DOMAIN OF UNKNOWN FUNCTION 71 DUF71 -CONTAINING PROTEIN"/>
    <property type="match status" value="1"/>
</dbReference>
<evidence type="ECO:0000313" key="2">
    <source>
        <dbReference type="EMBL" id="NVO66393.1"/>
    </source>
</evidence>
<dbReference type="InterPro" id="IPR014729">
    <property type="entry name" value="Rossmann-like_a/b/a_fold"/>
</dbReference>